<evidence type="ECO:0000256" key="6">
    <source>
        <dbReference type="SAM" id="MobiDB-lite"/>
    </source>
</evidence>
<dbReference type="SUPFAM" id="SSF57667">
    <property type="entry name" value="beta-beta-alpha zinc fingers"/>
    <property type="match status" value="3"/>
</dbReference>
<name>A0AAF5Q3T9_WUCBA</name>
<dbReference type="GO" id="GO:0000977">
    <property type="term" value="F:RNA polymerase II transcription regulatory region sequence-specific DNA binding"/>
    <property type="evidence" value="ECO:0007669"/>
    <property type="project" value="TreeGrafter"/>
</dbReference>
<organism evidence="9 10">
    <name type="scientific">Wuchereria bancrofti</name>
    <dbReference type="NCBI Taxonomy" id="6293"/>
    <lineage>
        <taxon>Eukaryota</taxon>
        <taxon>Metazoa</taxon>
        <taxon>Ecdysozoa</taxon>
        <taxon>Nematoda</taxon>
        <taxon>Chromadorea</taxon>
        <taxon>Rhabditida</taxon>
        <taxon>Spirurina</taxon>
        <taxon>Spiruromorpha</taxon>
        <taxon>Filarioidea</taxon>
        <taxon>Onchocercidae</taxon>
        <taxon>Wuchereria</taxon>
    </lineage>
</organism>
<keyword evidence="7" id="KW-0812">Transmembrane</keyword>
<reference evidence="10" key="3">
    <citation type="submission" date="2024-02" db="UniProtKB">
        <authorList>
            <consortium name="WormBaseParasite"/>
        </authorList>
    </citation>
    <scope>IDENTIFICATION</scope>
    <source>
        <strain evidence="10">pt0022</strain>
    </source>
</reference>
<sequence>MMMQIEQQYLNLNDVRMSQSTEATVAPPPVVICPTEVDNINITLEKNQQCACKDCGKLFNSVWYLKQHAVKHSNDRPFKCKFCYKTYKFRSNLYQHKCPDRTKNGNLPFNKRLMYRLTVNQSNLFDTRELSLQQTSERFAQSDFGSFFSSNRRSNFTISSKPIEQHIESIDIPIEAITSEALAVKQQIELHEPIAPKRFLEQAVIDNYLQKYRNKLYQCRKCKLQFPTRGYLSRHNAQHNELEQLSLQCEMCPQRFFNDFELRKHIELHSKDSGILCKKCCASFRSMLALRRHRNQSRQCMSSISTRFNNQNIDEYAYIDAIDAEVQMSSVTTEIISDNFDEGRSFIASDKNDDCGDGDASSSADCYQHFSSNLTRSEDHNNESDTLIYENGTKRTITTVKIKLGSTSIVSIMKKNDESNNDKRSLNKNRMLYPELNEATNSEMILEEEPKRQLSYDSVISHLSTNRYNSYISSDRIISSHHSGISGGSNSSSSSGGGGGGSSSGSSATSNNTQANGGVGGGNGSSGGGATPSGESNFATFTFDNFLSSNAGSNVYDSLMLEGGRPLILHSHIHATKVEAISQPVVDLIGCTTQAIRDEINLCETLFTVRTYFLRKIAVYIVYITVLQTVEFFNSICGKQKKLNRNLLVGTAASAAVQQTSTANCLKTTQSMSKYSDTVAESESVLMQNRF</sequence>
<evidence type="ECO:0000313" key="10">
    <source>
        <dbReference type="WBParaSite" id="mrna-Wban_09755"/>
    </source>
</evidence>
<reference evidence="9" key="1">
    <citation type="submission" date="2015-03" db="EMBL/GenBank/DDBJ databases">
        <title>Wuchereria bancrofti Genome Sequencing Papua New Guinea Strain.</title>
        <authorList>
            <person name="Small S.T."/>
            <person name="Serre D."/>
            <person name="Zimmerman P.A."/>
        </authorList>
    </citation>
    <scope>NUCLEOTIDE SEQUENCE [LARGE SCALE GENOMIC DNA]</scope>
    <source>
        <strain evidence="9">pt0022</strain>
    </source>
</reference>
<dbReference type="PANTHER" id="PTHR24409">
    <property type="entry name" value="ZINC FINGER PROTEIN 142"/>
    <property type="match status" value="1"/>
</dbReference>
<feature type="compositionally biased region" description="Low complexity" evidence="6">
    <location>
        <begin position="482"/>
        <end position="494"/>
    </location>
</feature>
<feature type="domain" description="C2H2-type" evidence="8">
    <location>
        <begin position="50"/>
        <end position="77"/>
    </location>
</feature>
<dbReference type="AlphaFoldDB" id="A0AAF5Q3T9"/>
<keyword evidence="7" id="KW-1133">Transmembrane helix</keyword>
<feature type="region of interest" description="Disordered" evidence="6">
    <location>
        <begin position="482"/>
        <end position="531"/>
    </location>
</feature>
<evidence type="ECO:0000256" key="7">
    <source>
        <dbReference type="SAM" id="Phobius"/>
    </source>
</evidence>
<evidence type="ECO:0000256" key="4">
    <source>
        <dbReference type="ARBA" id="ARBA00022833"/>
    </source>
</evidence>
<keyword evidence="4" id="KW-0862">Zinc</keyword>
<keyword evidence="2" id="KW-0677">Repeat</keyword>
<dbReference type="GO" id="GO:0008270">
    <property type="term" value="F:zinc ion binding"/>
    <property type="evidence" value="ECO:0007669"/>
    <property type="project" value="UniProtKB-KW"/>
</dbReference>
<dbReference type="PANTHER" id="PTHR24409:SF295">
    <property type="entry name" value="AZ2-RELATED"/>
    <property type="match status" value="1"/>
</dbReference>
<evidence type="ECO:0000313" key="9">
    <source>
        <dbReference type="Proteomes" id="UP000093561"/>
    </source>
</evidence>
<reference evidence="9" key="2">
    <citation type="journal article" date="2016" name="Mol. Ecol.">
        <title>Population genomics of the filarial nematode parasite Wuchereria bancrofti from mosquitoes.</title>
        <authorList>
            <person name="Small S.T."/>
            <person name="Reimer L.J."/>
            <person name="Tisch D.J."/>
            <person name="King C.L."/>
            <person name="Christensen B.M."/>
            <person name="Siba P.M."/>
            <person name="Kazura J.W."/>
            <person name="Serre D."/>
            <person name="Zimmerman P.A."/>
        </authorList>
    </citation>
    <scope>NUCLEOTIDE SEQUENCE</scope>
    <source>
        <strain evidence="9">pt0022</strain>
    </source>
</reference>
<feature type="domain" description="C2H2-type" evidence="8">
    <location>
        <begin position="217"/>
        <end position="244"/>
    </location>
</feature>
<feature type="domain" description="C2H2-type" evidence="8">
    <location>
        <begin position="247"/>
        <end position="274"/>
    </location>
</feature>
<feature type="domain" description="C2H2-type" evidence="8">
    <location>
        <begin position="78"/>
        <end position="108"/>
    </location>
</feature>
<accession>A0AAF5Q3T9</accession>
<keyword evidence="3 5" id="KW-0863">Zinc-finger</keyword>
<feature type="transmembrane region" description="Helical" evidence="7">
    <location>
        <begin position="617"/>
        <end position="637"/>
    </location>
</feature>
<proteinExistence type="predicted"/>
<keyword evidence="7" id="KW-0472">Membrane</keyword>
<dbReference type="Proteomes" id="UP000093561">
    <property type="component" value="Unassembled WGS sequence"/>
</dbReference>
<evidence type="ECO:0000259" key="8">
    <source>
        <dbReference type="PROSITE" id="PS50157"/>
    </source>
</evidence>
<dbReference type="SMART" id="SM00355">
    <property type="entry name" value="ZnF_C2H2"/>
    <property type="match status" value="4"/>
</dbReference>
<evidence type="ECO:0000256" key="5">
    <source>
        <dbReference type="PROSITE-ProRule" id="PRU00042"/>
    </source>
</evidence>
<dbReference type="GO" id="GO:0005634">
    <property type="term" value="C:nucleus"/>
    <property type="evidence" value="ECO:0007669"/>
    <property type="project" value="TreeGrafter"/>
</dbReference>
<keyword evidence="1" id="KW-0479">Metal-binding</keyword>
<evidence type="ECO:0000256" key="2">
    <source>
        <dbReference type="ARBA" id="ARBA00022737"/>
    </source>
</evidence>
<dbReference type="InterPro" id="IPR036236">
    <property type="entry name" value="Znf_C2H2_sf"/>
</dbReference>
<dbReference type="PROSITE" id="PS00028">
    <property type="entry name" value="ZINC_FINGER_C2H2_1"/>
    <property type="match status" value="3"/>
</dbReference>
<evidence type="ECO:0000256" key="3">
    <source>
        <dbReference type="ARBA" id="ARBA00022771"/>
    </source>
</evidence>
<evidence type="ECO:0000256" key="1">
    <source>
        <dbReference type="ARBA" id="ARBA00022723"/>
    </source>
</evidence>
<dbReference type="WBParaSite" id="mrna-Wban_09755">
    <property type="protein sequence ID" value="mrna-Wban_09755"/>
    <property type="gene ID" value="Wban_09755"/>
</dbReference>
<feature type="compositionally biased region" description="Gly residues" evidence="6">
    <location>
        <begin position="517"/>
        <end position="531"/>
    </location>
</feature>
<dbReference type="Gene3D" id="3.30.160.60">
    <property type="entry name" value="Classic Zinc Finger"/>
    <property type="match status" value="2"/>
</dbReference>
<dbReference type="GO" id="GO:0000981">
    <property type="term" value="F:DNA-binding transcription factor activity, RNA polymerase II-specific"/>
    <property type="evidence" value="ECO:0007669"/>
    <property type="project" value="TreeGrafter"/>
</dbReference>
<protein>
    <submittedName>
        <fullName evidence="10">C2H2-type domain-containing protein</fullName>
    </submittedName>
</protein>
<dbReference type="PROSITE" id="PS50157">
    <property type="entry name" value="ZINC_FINGER_C2H2_2"/>
    <property type="match status" value="4"/>
</dbReference>
<dbReference type="InterPro" id="IPR013087">
    <property type="entry name" value="Znf_C2H2_type"/>
</dbReference>